<dbReference type="GO" id="GO:0051015">
    <property type="term" value="F:actin filament binding"/>
    <property type="evidence" value="ECO:0007669"/>
    <property type="project" value="TreeGrafter"/>
</dbReference>
<comment type="similarity">
    <text evidence="2">Belongs to the FRG1 family.</text>
</comment>
<dbReference type="Gene3D" id="2.80.10.50">
    <property type="match status" value="1"/>
</dbReference>
<name>A0A5N5WZ49_9EURO</name>
<dbReference type="AlphaFoldDB" id="A0A5N5WZ49"/>
<keyword evidence="3" id="KW-0539">Nucleus</keyword>
<comment type="subcellular location">
    <subcellularLocation>
        <location evidence="1">Nucleus</location>
        <location evidence="1">Nucleolus</location>
    </subcellularLocation>
</comment>
<dbReference type="GO" id="GO:0071013">
    <property type="term" value="C:catalytic step 2 spliceosome"/>
    <property type="evidence" value="ECO:0007669"/>
    <property type="project" value="TreeGrafter"/>
</dbReference>
<dbReference type="Proteomes" id="UP000326565">
    <property type="component" value="Unassembled WGS sequence"/>
</dbReference>
<evidence type="ECO:0000313" key="5">
    <source>
        <dbReference type="EMBL" id="KAB8073629.1"/>
    </source>
</evidence>
<protein>
    <submittedName>
        <fullName evidence="5">FRG1-like family-domain-containing protein</fullName>
    </submittedName>
</protein>
<feature type="compositionally biased region" description="Acidic residues" evidence="4">
    <location>
        <begin position="37"/>
        <end position="46"/>
    </location>
</feature>
<dbReference type="OrthoDB" id="5539371at2759"/>
<reference evidence="5 6" key="1">
    <citation type="submission" date="2019-04" db="EMBL/GenBank/DDBJ databases">
        <title>Friends and foes A comparative genomics study of 23 Aspergillus species from section Flavi.</title>
        <authorList>
            <consortium name="DOE Joint Genome Institute"/>
            <person name="Kjaerbolling I."/>
            <person name="Vesth T."/>
            <person name="Frisvad J.C."/>
            <person name="Nybo J.L."/>
            <person name="Theobald S."/>
            <person name="Kildgaard S."/>
            <person name="Isbrandt T."/>
            <person name="Kuo A."/>
            <person name="Sato A."/>
            <person name="Lyhne E.K."/>
            <person name="Kogle M.E."/>
            <person name="Wiebenga A."/>
            <person name="Kun R.S."/>
            <person name="Lubbers R.J."/>
            <person name="Makela M.R."/>
            <person name="Barry K."/>
            <person name="Chovatia M."/>
            <person name="Clum A."/>
            <person name="Daum C."/>
            <person name="Haridas S."/>
            <person name="He G."/>
            <person name="LaButti K."/>
            <person name="Lipzen A."/>
            <person name="Mondo S."/>
            <person name="Riley R."/>
            <person name="Salamov A."/>
            <person name="Simmons B.A."/>
            <person name="Magnuson J.K."/>
            <person name="Henrissat B."/>
            <person name="Mortensen U.H."/>
            <person name="Larsen T.O."/>
            <person name="Devries R.P."/>
            <person name="Grigoriev I.V."/>
            <person name="Machida M."/>
            <person name="Baker S.E."/>
            <person name="Andersen M.R."/>
        </authorList>
    </citation>
    <scope>NUCLEOTIDE SEQUENCE [LARGE SCALE GENOMIC DNA]</scope>
    <source>
        <strain evidence="5 6">CBS 151.66</strain>
    </source>
</reference>
<evidence type="ECO:0000313" key="6">
    <source>
        <dbReference type="Proteomes" id="UP000326565"/>
    </source>
</evidence>
<dbReference type="SUPFAM" id="SSF50405">
    <property type="entry name" value="Actin-crosslinking proteins"/>
    <property type="match status" value="1"/>
</dbReference>
<feature type="region of interest" description="Disordered" evidence="4">
    <location>
        <begin position="1"/>
        <end position="51"/>
    </location>
</feature>
<evidence type="ECO:0000256" key="3">
    <source>
        <dbReference type="ARBA" id="ARBA00023242"/>
    </source>
</evidence>
<dbReference type="EMBL" id="ML732223">
    <property type="protein sequence ID" value="KAB8073629.1"/>
    <property type="molecule type" value="Genomic_DNA"/>
</dbReference>
<dbReference type="InterPro" id="IPR010414">
    <property type="entry name" value="FRG1"/>
</dbReference>
<proteinExistence type="inferred from homology"/>
<dbReference type="PANTHER" id="PTHR12928:SF0">
    <property type="entry name" value="FSHD REGION GENE 1"/>
    <property type="match status" value="1"/>
</dbReference>
<sequence>MVKPLTFKGDKSKKSKKRTAPYPSTKPPKPTTALPEQTEEETENTAEDQSWVSADAPSDIAGPVIIVLPSDPPTCIACDVNGKVFASEIENLIEGDPGTAEPHDVRQVWIATRVAGMEGISFKGHHGKYLGCDSYGIPGANSSAISHQESFVVIPSEVPGTFSLQTAGGDKETFLTAKEAQSGKAASGSVVEVRGDASSLSFETTMRIRMQARFKPRIKASKETKAREKITRKELEEIVGRRLEEDEVRRLKRARREGNFHEEVLDVRVRGKHDKFA</sequence>
<keyword evidence="6" id="KW-1185">Reference proteome</keyword>
<evidence type="ECO:0000256" key="4">
    <source>
        <dbReference type="SAM" id="MobiDB-lite"/>
    </source>
</evidence>
<accession>A0A5N5WZ49</accession>
<dbReference type="InterPro" id="IPR008999">
    <property type="entry name" value="Actin-crosslinking"/>
</dbReference>
<dbReference type="CDD" id="cd23339">
    <property type="entry name" value="beta-trefoil_FSCN_fungal_FRG1-like"/>
    <property type="match status" value="1"/>
</dbReference>
<organism evidence="5 6">
    <name type="scientific">Aspergillus leporis</name>
    <dbReference type="NCBI Taxonomy" id="41062"/>
    <lineage>
        <taxon>Eukaryota</taxon>
        <taxon>Fungi</taxon>
        <taxon>Dikarya</taxon>
        <taxon>Ascomycota</taxon>
        <taxon>Pezizomycotina</taxon>
        <taxon>Eurotiomycetes</taxon>
        <taxon>Eurotiomycetidae</taxon>
        <taxon>Eurotiales</taxon>
        <taxon>Aspergillaceae</taxon>
        <taxon>Aspergillus</taxon>
        <taxon>Aspergillus subgen. Circumdati</taxon>
    </lineage>
</organism>
<dbReference type="Pfam" id="PF06229">
    <property type="entry name" value="FRG1"/>
    <property type="match status" value="1"/>
</dbReference>
<dbReference type="PANTHER" id="PTHR12928">
    <property type="entry name" value="FRG1 PROTEIN"/>
    <property type="match status" value="1"/>
</dbReference>
<evidence type="ECO:0000256" key="2">
    <source>
        <dbReference type="ARBA" id="ARBA00010878"/>
    </source>
</evidence>
<evidence type="ECO:0000256" key="1">
    <source>
        <dbReference type="ARBA" id="ARBA00004604"/>
    </source>
</evidence>
<dbReference type="GO" id="GO:0005730">
    <property type="term" value="C:nucleolus"/>
    <property type="evidence" value="ECO:0007669"/>
    <property type="project" value="UniProtKB-SubCell"/>
</dbReference>
<gene>
    <name evidence="5" type="ORF">BDV29DRAFT_175109</name>
</gene>